<accession>A0A8H5EMV6</accession>
<dbReference type="Proteomes" id="UP000558688">
    <property type="component" value="Unassembled WGS sequence"/>
</dbReference>
<protein>
    <submittedName>
        <fullName evidence="3">Uncharacterized protein</fullName>
    </submittedName>
</protein>
<evidence type="ECO:0000313" key="4">
    <source>
        <dbReference type="Proteomes" id="UP000558688"/>
    </source>
</evidence>
<dbReference type="AlphaFoldDB" id="A0A8H5EMV6"/>
<keyword evidence="2" id="KW-0812">Transmembrane</keyword>
<name>A0A8H5EMV6_FUSOX</name>
<feature type="region of interest" description="Disordered" evidence="1">
    <location>
        <begin position="584"/>
        <end position="640"/>
    </location>
</feature>
<gene>
    <name evidence="3" type="ORF">FOXYS1_2825</name>
</gene>
<feature type="compositionally biased region" description="Polar residues" evidence="1">
    <location>
        <begin position="32"/>
        <end position="70"/>
    </location>
</feature>
<feature type="region of interest" description="Disordered" evidence="1">
    <location>
        <begin position="1"/>
        <end position="70"/>
    </location>
</feature>
<proteinExistence type="predicted"/>
<feature type="compositionally biased region" description="Low complexity" evidence="1">
    <location>
        <begin position="620"/>
        <end position="631"/>
    </location>
</feature>
<feature type="compositionally biased region" description="Low complexity" evidence="1">
    <location>
        <begin position="1"/>
        <end position="24"/>
    </location>
</feature>
<evidence type="ECO:0000256" key="1">
    <source>
        <dbReference type="SAM" id="MobiDB-lite"/>
    </source>
</evidence>
<dbReference type="EMBL" id="JAAFOW010000411">
    <property type="protein sequence ID" value="KAF5266343.1"/>
    <property type="molecule type" value="Genomic_DNA"/>
</dbReference>
<evidence type="ECO:0000313" key="3">
    <source>
        <dbReference type="EMBL" id="KAF5266343.1"/>
    </source>
</evidence>
<sequence>MKSTHTSFTSPGTTTNPSSSSLPSKFEELGSASISMPKTHSSLTSASTIDSGTDASAGQTSPQETGNKANNRIEPGAVAGIAIGCLFAGIFVGICFAWLLQRFSKRRPRHRRAIRIVRAPKNPDTDSPGSMESSDNKIKVENFILQATPDREVVGMLQRLEVIMEQHIENYYHVKPIDIGVSVLADQLTNLGISQDSSGFEAEAVAKWCLHPASRRLGLQHVVSHVLFNSIDCNSRNGISLLPGPAINFLRSIRSIDKSREDFNVMSVVLTKWRTLSALLLHPNPSERTPLELSERAVRHQAEELVKELDAFLHCFVTPDQDNLQKQRHHMYSIIVEAAKLGYALFSHTGDWRFIYKDMGPENTLHPANGDVTLVALRMIPVQYPIFHPPDTEIFFRKATLTYHSYAAEKVLDNLNTIPRTGVLRVTYQLITLAIESGQVSDEVRRSLELVRTCERDLQHLVGLREEYLDILERKPIELDRVNTIIRAAHQGLAEVCKIVEKCRPEANQGRIPFKRRSRWIFLDSTDFYTQIPVIALQAPVPVPDQVQSEKVGLSRKKSVGIDNIALLGNIMGGKAARRYSTQGNRDMVPDSAPNDNNAQPGQPFHSSAPPPYRAADNVQSSTSQRSWTSTPEASDTRRPDALRAHYMTHFGTLLSEDLQALIQILFINPGPLIRYHRHVKISIT</sequence>
<evidence type="ECO:0000256" key="2">
    <source>
        <dbReference type="SAM" id="Phobius"/>
    </source>
</evidence>
<reference evidence="3" key="1">
    <citation type="submission" date="2020-02" db="EMBL/GenBank/DDBJ databases">
        <title>Identification and distribution of gene clusters putatively required for synthesis of sphingolipid metabolism inhibitors in phylogenetically diverse species of the filamentous fungus Fusarium.</title>
        <authorList>
            <person name="Kim H.-S."/>
            <person name="Busman M."/>
            <person name="Brown D.W."/>
            <person name="Divon H."/>
            <person name="Uhlig S."/>
            <person name="Proctor R.H."/>
        </authorList>
    </citation>
    <scope>NUCLEOTIDE SEQUENCE [LARGE SCALE GENOMIC DNA]</scope>
    <source>
        <strain evidence="3">NRRL 39464</strain>
    </source>
</reference>
<feature type="transmembrane region" description="Helical" evidence="2">
    <location>
        <begin position="77"/>
        <end position="100"/>
    </location>
</feature>
<comment type="caution">
    <text evidence="3">The sequence shown here is derived from an EMBL/GenBank/DDBJ whole genome shotgun (WGS) entry which is preliminary data.</text>
</comment>
<organism evidence="3 4">
    <name type="scientific">Fusarium oxysporum</name>
    <name type="common">Fusarium vascular wilt</name>
    <dbReference type="NCBI Taxonomy" id="5507"/>
    <lineage>
        <taxon>Eukaryota</taxon>
        <taxon>Fungi</taxon>
        <taxon>Dikarya</taxon>
        <taxon>Ascomycota</taxon>
        <taxon>Pezizomycotina</taxon>
        <taxon>Sordariomycetes</taxon>
        <taxon>Hypocreomycetidae</taxon>
        <taxon>Hypocreales</taxon>
        <taxon>Nectriaceae</taxon>
        <taxon>Fusarium</taxon>
        <taxon>Fusarium oxysporum species complex</taxon>
    </lineage>
</organism>
<keyword evidence="2" id="KW-1133">Transmembrane helix</keyword>
<keyword evidence="2" id="KW-0472">Membrane</keyword>